<comment type="similarity">
    <text evidence="2">Belongs to the PEN-2 family.</text>
</comment>
<keyword evidence="3 8" id="KW-0812">Transmembrane</keyword>
<keyword evidence="4" id="KW-0914">Notch signaling pathway</keyword>
<dbReference type="PANTHER" id="PTHR16318:SF0">
    <property type="entry name" value="GAMMA-SECRETASE SUBUNIT PEN-2"/>
    <property type="match status" value="1"/>
</dbReference>
<evidence type="ECO:0000256" key="3">
    <source>
        <dbReference type="ARBA" id="ARBA00022692"/>
    </source>
</evidence>
<feature type="compositionally biased region" description="Low complexity" evidence="7">
    <location>
        <begin position="16"/>
        <end position="26"/>
    </location>
</feature>
<sequence>MEARVAGVPEDEESGLLPRPSAAGRRPSSRLPPPPAAWATVDGPLGLPLEEAEGHARRFFLWGFACLPFLWAINCCYFWPVLRSPPASSPAAFGPIRPCKDCDPFFPIPVSSLRSPVEDLIFHNARYVVRSAIGFAIFSVVLITWATTFIVGGKRLFGPAWNDLVMYNVADRLGLSGFMG</sequence>
<evidence type="ECO:0000256" key="1">
    <source>
        <dbReference type="ARBA" id="ARBA00004141"/>
    </source>
</evidence>
<evidence type="ECO:0000256" key="6">
    <source>
        <dbReference type="ARBA" id="ARBA00023136"/>
    </source>
</evidence>
<evidence type="ECO:0000256" key="7">
    <source>
        <dbReference type="SAM" id="MobiDB-lite"/>
    </source>
</evidence>
<dbReference type="AlphaFoldDB" id="A0A835DVV4"/>
<dbReference type="InterPro" id="IPR019379">
    <property type="entry name" value="Gamma_Secretase_Asp_P_PEN2"/>
</dbReference>
<evidence type="ECO:0000313" key="10">
    <source>
        <dbReference type="Proteomes" id="UP000636709"/>
    </source>
</evidence>
<gene>
    <name evidence="9" type="ORF">HU200_067402</name>
</gene>
<feature type="transmembrane region" description="Helical" evidence="8">
    <location>
        <begin position="127"/>
        <end position="151"/>
    </location>
</feature>
<dbReference type="EMBL" id="JACEFO010003293">
    <property type="protein sequence ID" value="KAF8642142.1"/>
    <property type="molecule type" value="Genomic_DNA"/>
</dbReference>
<accession>A0A835DVV4</accession>
<feature type="transmembrane region" description="Helical" evidence="8">
    <location>
        <begin position="59"/>
        <end position="80"/>
    </location>
</feature>
<comment type="caution">
    <text evidence="9">The sequence shown here is derived from an EMBL/GenBank/DDBJ whole genome shotgun (WGS) entry which is preliminary data.</text>
</comment>
<evidence type="ECO:0000256" key="2">
    <source>
        <dbReference type="ARBA" id="ARBA00009607"/>
    </source>
</evidence>
<dbReference type="Pfam" id="PF10251">
    <property type="entry name" value="PEN-2"/>
    <property type="match status" value="2"/>
</dbReference>
<evidence type="ECO:0000256" key="5">
    <source>
        <dbReference type="ARBA" id="ARBA00022989"/>
    </source>
</evidence>
<protein>
    <recommendedName>
        <fullName evidence="11">Gamma-secretase subunit PEN-2</fullName>
    </recommendedName>
</protein>
<dbReference type="PANTHER" id="PTHR16318">
    <property type="entry name" value="GAMMA-SECRETASE SUBUNIT PEN-2"/>
    <property type="match status" value="1"/>
</dbReference>
<dbReference type="Proteomes" id="UP000636709">
    <property type="component" value="Unassembled WGS sequence"/>
</dbReference>
<evidence type="ECO:0000256" key="4">
    <source>
        <dbReference type="ARBA" id="ARBA00022976"/>
    </source>
</evidence>
<feature type="region of interest" description="Disordered" evidence="7">
    <location>
        <begin position="1"/>
        <end position="35"/>
    </location>
</feature>
<evidence type="ECO:0000256" key="8">
    <source>
        <dbReference type="SAM" id="Phobius"/>
    </source>
</evidence>
<keyword evidence="10" id="KW-1185">Reference proteome</keyword>
<dbReference type="OrthoDB" id="524898at2759"/>
<dbReference type="GO" id="GO:0070765">
    <property type="term" value="C:gamma-secretase complex"/>
    <property type="evidence" value="ECO:0007669"/>
    <property type="project" value="TreeGrafter"/>
</dbReference>
<name>A0A835DVV4_9POAL</name>
<reference evidence="9" key="1">
    <citation type="submission" date="2020-07" db="EMBL/GenBank/DDBJ databases">
        <title>Genome sequence and genetic diversity analysis of an under-domesticated orphan crop, white fonio (Digitaria exilis).</title>
        <authorList>
            <person name="Bennetzen J.L."/>
            <person name="Chen S."/>
            <person name="Ma X."/>
            <person name="Wang X."/>
            <person name="Yssel A.E.J."/>
            <person name="Chaluvadi S.R."/>
            <person name="Johnson M."/>
            <person name="Gangashetty P."/>
            <person name="Hamidou F."/>
            <person name="Sanogo M.D."/>
            <person name="Zwaenepoel A."/>
            <person name="Wallace J."/>
            <person name="Van De Peer Y."/>
            <person name="Van Deynze A."/>
        </authorList>
    </citation>
    <scope>NUCLEOTIDE SEQUENCE</scope>
    <source>
        <tissue evidence="9">Leaves</tissue>
    </source>
</reference>
<evidence type="ECO:0008006" key="11">
    <source>
        <dbReference type="Google" id="ProtNLM"/>
    </source>
</evidence>
<evidence type="ECO:0000313" key="9">
    <source>
        <dbReference type="EMBL" id="KAF8642142.1"/>
    </source>
</evidence>
<organism evidence="9 10">
    <name type="scientific">Digitaria exilis</name>
    <dbReference type="NCBI Taxonomy" id="1010633"/>
    <lineage>
        <taxon>Eukaryota</taxon>
        <taxon>Viridiplantae</taxon>
        <taxon>Streptophyta</taxon>
        <taxon>Embryophyta</taxon>
        <taxon>Tracheophyta</taxon>
        <taxon>Spermatophyta</taxon>
        <taxon>Magnoliopsida</taxon>
        <taxon>Liliopsida</taxon>
        <taxon>Poales</taxon>
        <taxon>Poaceae</taxon>
        <taxon>PACMAD clade</taxon>
        <taxon>Panicoideae</taxon>
        <taxon>Panicodae</taxon>
        <taxon>Paniceae</taxon>
        <taxon>Anthephorinae</taxon>
        <taxon>Digitaria</taxon>
    </lineage>
</organism>
<dbReference type="GO" id="GO:0007219">
    <property type="term" value="P:Notch signaling pathway"/>
    <property type="evidence" value="ECO:0007669"/>
    <property type="project" value="UniProtKB-KW"/>
</dbReference>
<keyword evidence="5 8" id="KW-1133">Transmembrane helix</keyword>
<keyword evidence="6 8" id="KW-0472">Membrane</keyword>
<comment type="subcellular location">
    <subcellularLocation>
        <location evidence="1">Membrane</location>
        <topology evidence="1">Multi-pass membrane protein</topology>
    </subcellularLocation>
</comment>
<proteinExistence type="inferred from homology"/>